<dbReference type="OrthoDB" id="440755at2759"/>
<proteinExistence type="predicted"/>
<dbReference type="InterPro" id="IPR039220">
    <property type="entry name" value="FAM3"/>
</dbReference>
<reference evidence="1 2" key="1">
    <citation type="submission" date="2019-09" db="EMBL/GenBank/DDBJ databases">
        <title>Bird 10,000 Genomes (B10K) Project - Family phase.</title>
        <authorList>
            <person name="Zhang G."/>
        </authorList>
    </citation>
    <scope>NUCLEOTIDE SEQUENCE [LARGE SCALE GENOMIC DNA]</scope>
    <source>
        <strain evidence="1">B10K-DU-001-78</strain>
        <tissue evidence="1">Muscle</tissue>
    </source>
</reference>
<comment type="caution">
    <text evidence="1">The sequence shown here is derived from an EMBL/GenBank/DDBJ whole genome shotgun (WGS) entry which is preliminary data.</text>
</comment>
<evidence type="ECO:0000313" key="1">
    <source>
        <dbReference type="EMBL" id="NXN07156.1"/>
    </source>
</evidence>
<protein>
    <submittedName>
        <fullName evidence="1">FAM3A protein</fullName>
    </submittedName>
</protein>
<keyword evidence="2" id="KW-1185">Reference proteome</keyword>
<name>A0A7L1G1P5_9PICI</name>
<accession>A0A7L1G1P5</accession>
<dbReference type="AlphaFoldDB" id="A0A7L1G1P5"/>
<feature type="non-terminal residue" evidence="1">
    <location>
        <position position="1"/>
    </location>
</feature>
<evidence type="ECO:0000313" key="2">
    <source>
        <dbReference type="Proteomes" id="UP000557230"/>
    </source>
</evidence>
<feature type="non-terminal residue" evidence="1">
    <location>
        <position position="58"/>
    </location>
</feature>
<dbReference type="PANTHER" id="PTHR14592">
    <property type="entry name" value="UNCHARACTERIZED FAM3"/>
    <property type="match status" value="1"/>
</dbReference>
<sequence>PRFKCGLPRPCPTGHFAFRLLSGAANVIGPKICLEDRLLMSSLQNNVGRGLNIALVNG</sequence>
<organism evidence="1 2">
    <name type="scientific">Indicator maculatus</name>
    <name type="common">spotted honeyguide</name>
    <dbReference type="NCBI Taxonomy" id="545262"/>
    <lineage>
        <taxon>Eukaryota</taxon>
        <taxon>Metazoa</taxon>
        <taxon>Chordata</taxon>
        <taxon>Craniata</taxon>
        <taxon>Vertebrata</taxon>
        <taxon>Euteleostomi</taxon>
        <taxon>Archelosauria</taxon>
        <taxon>Archosauria</taxon>
        <taxon>Dinosauria</taxon>
        <taxon>Saurischia</taxon>
        <taxon>Theropoda</taxon>
        <taxon>Coelurosauria</taxon>
        <taxon>Aves</taxon>
        <taxon>Neognathae</taxon>
        <taxon>Neoaves</taxon>
        <taxon>Telluraves</taxon>
        <taxon>Coraciimorphae</taxon>
        <taxon>Piciformes</taxon>
        <taxon>Indicatoridae</taxon>
        <taxon>Indicator</taxon>
    </lineage>
</organism>
<dbReference type="Proteomes" id="UP000557230">
    <property type="component" value="Unassembled WGS sequence"/>
</dbReference>
<gene>
    <name evidence="1" type="primary">Fam3a</name>
    <name evidence="1" type="ORF">INDMAC_R11512</name>
</gene>
<dbReference type="EMBL" id="VXBD01000973">
    <property type="protein sequence ID" value="NXN07156.1"/>
    <property type="molecule type" value="Genomic_DNA"/>
</dbReference>